<name>A0ABV3Y4T9_9ACTN</name>
<sequence length="158" mass="17467">MPIGLGFAWWEGYHPWPSLAAHVSILTVIVIMISLAAIMGRGRQVYSSHAWLCRVVAGLRHPLQRSFVFLVGSLIWVAFVMAIVGWDLLSFLREVPALPTLSYLIGRVTRFAAGRSILVALWLALGGFLALARRSSEHERAGFRSWIPGANRDAGRTS</sequence>
<keyword evidence="1" id="KW-0472">Membrane</keyword>
<evidence type="ECO:0000256" key="1">
    <source>
        <dbReference type="SAM" id="Phobius"/>
    </source>
</evidence>
<feature type="transmembrane region" description="Helical" evidence="1">
    <location>
        <begin position="112"/>
        <end position="132"/>
    </location>
</feature>
<organism evidence="2 3">
    <name type="scientific">Ferrimicrobium acidiphilum</name>
    <dbReference type="NCBI Taxonomy" id="121039"/>
    <lineage>
        <taxon>Bacteria</taxon>
        <taxon>Bacillati</taxon>
        <taxon>Actinomycetota</taxon>
        <taxon>Acidimicrobiia</taxon>
        <taxon>Acidimicrobiales</taxon>
        <taxon>Acidimicrobiaceae</taxon>
        <taxon>Ferrimicrobium</taxon>
    </lineage>
</organism>
<dbReference type="EMBL" id="JBFSHR010000052">
    <property type="protein sequence ID" value="MEX6430420.1"/>
    <property type="molecule type" value="Genomic_DNA"/>
</dbReference>
<dbReference type="Proteomes" id="UP001560267">
    <property type="component" value="Unassembled WGS sequence"/>
</dbReference>
<feature type="transmembrane region" description="Helical" evidence="1">
    <location>
        <begin position="67"/>
        <end position="92"/>
    </location>
</feature>
<keyword evidence="1" id="KW-0812">Transmembrane</keyword>
<dbReference type="RefSeq" id="WP_298347376.1">
    <property type="nucleotide sequence ID" value="NZ_JBFSHR010000052.1"/>
</dbReference>
<keyword evidence="3" id="KW-1185">Reference proteome</keyword>
<keyword evidence="1" id="KW-1133">Transmembrane helix</keyword>
<comment type="caution">
    <text evidence="2">The sequence shown here is derived from an EMBL/GenBank/DDBJ whole genome shotgun (WGS) entry which is preliminary data.</text>
</comment>
<protein>
    <submittedName>
        <fullName evidence="2">Uncharacterized protein</fullName>
    </submittedName>
</protein>
<accession>A0ABV3Y4T9</accession>
<feature type="transmembrane region" description="Helical" evidence="1">
    <location>
        <begin position="20"/>
        <end position="39"/>
    </location>
</feature>
<evidence type="ECO:0000313" key="2">
    <source>
        <dbReference type="EMBL" id="MEX6430420.1"/>
    </source>
</evidence>
<gene>
    <name evidence="2" type="ORF">AB6A68_11335</name>
</gene>
<proteinExistence type="predicted"/>
<evidence type="ECO:0000313" key="3">
    <source>
        <dbReference type="Proteomes" id="UP001560267"/>
    </source>
</evidence>
<reference evidence="2 3" key="1">
    <citation type="submission" date="2024-07" db="EMBL/GenBank/DDBJ databases">
        <title>Draft Genome Sequence of Ferrimicrobium acidiphilum Strain YE2023, Isolated from a Pulp of Bioleach Reactor.</title>
        <authorList>
            <person name="Elkina Y.A."/>
            <person name="Bulaeva A.G."/>
            <person name="Beletsky A.V."/>
            <person name="Mardanov A.V."/>
        </authorList>
    </citation>
    <scope>NUCLEOTIDE SEQUENCE [LARGE SCALE GENOMIC DNA]</scope>
    <source>
        <strain evidence="2 3">YE2023</strain>
    </source>
</reference>